<dbReference type="RefSeq" id="WP_011210508.1">
    <property type="nucleotide sequence ID" value="NC_006361.1"/>
</dbReference>
<evidence type="ECO:0000313" key="2">
    <source>
        <dbReference type="EMBL" id="BAD58823.1"/>
    </source>
</evidence>
<dbReference type="AlphaFoldDB" id="Q5YSL8"/>
<dbReference type="OrthoDB" id="4571542at2"/>
<evidence type="ECO:0000313" key="3">
    <source>
        <dbReference type="Proteomes" id="UP000006820"/>
    </source>
</evidence>
<proteinExistence type="predicted"/>
<sequence>MTSPEQLAPVKPQPKCRSDAHQEWMRKHRASQWDYAVDGETLPEARARRRRSVGICFSCDLRARCLAKRDALAEEMQTWVSGIWGGRVFRDKEGKETPPVGGAPAVEPLHLFVVGQEVA</sequence>
<dbReference type="HOGENOM" id="CLU_2058927_0_0_11"/>
<dbReference type="STRING" id="247156.NFA_39750"/>
<dbReference type="InterPro" id="IPR034768">
    <property type="entry name" value="4FE4S_WBL"/>
</dbReference>
<keyword evidence="3" id="KW-1185">Reference proteome</keyword>
<organism evidence="2 3">
    <name type="scientific">Nocardia farcinica (strain IFM 10152)</name>
    <dbReference type="NCBI Taxonomy" id="247156"/>
    <lineage>
        <taxon>Bacteria</taxon>
        <taxon>Bacillati</taxon>
        <taxon>Actinomycetota</taxon>
        <taxon>Actinomycetes</taxon>
        <taxon>Mycobacteriales</taxon>
        <taxon>Nocardiaceae</taxon>
        <taxon>Nocardia</taxon>
    </lineage>
</organism>
<dbReference type="GeneID" id="61136738"/>
<dbReference type="PROSITE" id="PS51674">
    <property type="entry name" value="4FE4S_WBL"/>
    <property type="match status" value="1"/>
</dbReference>
<dbReference type="KEGG" id="nfa:NFA_39750"/>
<dbReference type="Proteomes" id="UP000006820">
    <property type="component" value="Chromosome"/>
</dbReference>
<accession>Q5YSL8</accession>
<name>Q5YSL8_NOCFA</name>
<protein>
    <recommendedName>
        <fullName evidence="1">4Fe-4S Wbl-type domain-containing protein</fullName>
    </recommendedName>
</protein>
<gene>
    <name evidence="2" type="ordered locus">NFA_39750</name>
</gene>
<reference evidence="2 3" key="1">
    <citation type="journal article" date="2004" name="Proc. Natl. Acad. Sci. U.S.A.">
        <title>The complete genomic sequence of Nocardia farcinica IFM 10152.</title>
        <authorList>
            <person name="Ishikawa J."/>
            <person name="Yamashita A."/>
            <person name="Mikami Y."/>
            <person name="Hoshino Y."/>
            <person name="Kurita H."/>
            <person name="Hotta K."/>
            <person name="Shiba T."/>
            <person name="Hattori M."/>
        </authorList>
    </citation>
    <scope>NUCLEOTIDE SEQUENCE [LARGE SCALE GENOMIC DNA]</scope>
    <source>
        <strain evidence="2 3">IFM 10152</strain>
    </source>
</reference>
<feature type="domain" description="4Fe-4S Wbl-type" evidence="1">
    <location>
        <begin position="15"/>
        <end position="94"/>
    </location>
</feature>
<evidence type="ECO:0000259" key="1">
    <source>
        <dbReference type="PROSITE" id="PS51674"/>
    </source>
</evidence>
<dbReference type="EMBL" id="AP006618">
    <property type="protein sequence ID" value="BAD58823.1"/>
    <property type="molecule type" value="Genomic_DNA"/>
</dbReference>